<evidence type="ECO:0000313" key="1">
    <source>
        <dbReference type="EMBL" id="WGH76358.1"/>
    </source>
</evidence>
<dbReference type="EMBL" id="CP122539">
    <property type="protein sequence ID" value="WGH76358.1"/>
    <property type="molecule type" value="Genomic_DNA"/>
</dbReference>
<keyword evidence="2" id="KW-1185">Reference proteome</keyword>
<name>A0ABY8L4K4_9FLAO</name>
<proteinExistence type="predicted"/>
<protein>
    <submittedName>
        <fullName evidence="1">Uncharacterized protein</fullName>
    </submittedName>
</protein>
<dbReference type="RefSeq" id="WP_279652226.1">
    <property type="nucleotide sequence ID" value="NZ_CP122539.1"/>
</dbReference>
<dbReference type="Proteomes" id="UP001232001">
    <property type="component" value="Chromosome"/>
</dbReference>
<sequence length="60" mass="6982">MYLKKILFIATILFTSNIFSQDKFEEAKLILRDSTEIVGFAKASKKKILFKLEKEGKKKI</sequence>
<gene>
    <name evidence="1" type="ORF">P8625_04115</name>
</gene>
<organism evidence="1 2">
    <name type="scientific">Tenacibaculum tangerinum</name>
    <dbReference type="NCBI Taxonomy" id="3038772"/>
    <lineage>
        <taxon>Bacteria</taxon>
        <taxon>Pseudomonadati</taxon>
        <taxon>Bacteroidota</taxon>
        <taxon>Flavobacteriia</taxon>
        <taxon>Flavobacteriales</taxon>
        <taxon>Flavobacteriaceae</taxon>
        <taxon>Tenacibaculum</taxon>
    </lineage>
</organism>
<accession>A0ABY8L4K4</accession>
<evidence type="ECO:0000313" key="2">
    <source>
        <dbReference type="Proteomes" id="UP001232001"/>
    </source>
</evidence>
<reference evidence="1 2" key="1">
    <citation type="submission" date="2023-04" db="EMBL/GenBank/DDBJ databases">
        <title>Tenacibaculum tangerinum sp. nov., isolated from sea tidal flat of South Korea.</title>
        <authorList>
            <person name="Lee S.H."/>
            <person name="Kim J.-J."/>
        </authorList>
    </citation>
    <scope>NUCLEOTIDE SEQUENCE [LARGE SCALE GENOMIC DNA]</scope>
    <source>
        <strain evidence="1 2">GRR-S3-23</strain>
    </source>
</reference>